<keyword evidence="15" id="KW-1185">Reference proteome</keyword>
<keyword evidence="9 11" id="KW-0472">Membrane</keyword>
<comment type="similarity">
    <text evidence="3">Belongs to the transpeptidase family.</text>
</comment>
<evidence type="ECO:0000256" key="5">
    <source>
        <dbReference type="ARBA" id="ARBA00022692"/>
    </source>
</evidence>
<dbReference type="InterPro" id="IPR012338">
    <property type="entry name" value="Beta-lactam/transpept-like"/>
</dbReference>
<dbReference type="EMBL" id="JAGGKP010000008">
    <property type="protein sequence ID" value="MBP1937942.1"/>
    <property type="molecule type" value="Genomic_DNA"/>
</dbReference>
<dbReference type="InterPro" id="IPR050515">
    <property type="entry name" value="Beta-lactam/transpept"/>
</dbReference>
<dbReference type="Proteomes" id="UP001519273">
    <property type="component" value="Unassembled WGS sequence"/>
</dbReference>
<organism evidence="14 15">
    <name type="scientific">Paenibacillus sediminis</name>
    <dbReference type="NCBI Taxonomy" id="664909"/>
    <lineage>
        <taxon>Bacteria</taxon>
        <taxon>Bacillati</taxon>
        <taxon>Bacillota</taxon>
        <taxon>Bacilli</taxon>
        <taxon>Bacillales</taxon>
        <taxon>Paenibacillaceae</taxon>
        <taxon>Paenibacillus</taxon>
    </lineage>
</organism>
<dbReference type="GO" id="GO:0051301">
    <property type="term" value="P:cell division"/>
    <property type="evidence" value="ECO:0007669"/>
    <property type="project" value="UniProtKB-KW"/>
</dbReference>
<feature type="transmembrane region" description="Helical" evidence="11">
    <location>
        <begin position="20"/>
        <end position="44"/>
    </location>
</feature>
<sequence length="664" mass="74117">MKNLLPNKEREAESKRNRQFAVRLNVFFFSAFTIFCLIIIRLAILQFVESPTLTEQETSISVKEVPLPPMRGTIYDASGQKIAYSTPAQSLYITLLKDYSQQSGNYEEALKIAEGLVKVFNTYGDPNGEHLTVSDVIKAMDVDYRKYSGYVPRRIKMDLTEKEIAHFMERKDDYPGIEVVEDNVRHYDPAGVAVQTVGYIRKFKGTMSLDKYKALAVNSLDDPSLQYSEMEDVGFDGLEFMYQDDLRGRNGFKTIPVNPKNMADGLAEVTPPEKGHDLWMTIHKGIQLRAEQAILDQLHYLQNTKISGEYHKNATTGFAVAMEVKTGNIMAMASMPDYDPNIWRAGSISAEDYEAIKNIYLNGTIRSFPSGQEGQHPESVVLMGSTIKPLSVLIGLNEGFFTTSSTYQDRGIAYFGKEGHETSVRNSSNHVYGTMDPARAIEKSSNVFMVDMVGKKLYTKYGSQGIDVWDKYMKSFGLGVSTEVGLPYEYLGFREYVRKESGSAQAALVYGSFGQQGKYTTLQLAQYVATIANNGKRIKPQLVSKITDNQGNIVKTFKPEVLNEVKFDKAYWEEVKRGMKSSVQGFEGFPYDYVRKTGTSQQVVGHTIVDNGVFIAYAPADNPVLAVAVVIPEGGFGAYSAAPVARKIFDAYDEVYGLSGKPKE</sequence>
<evidence type="ECO:0000256" key="10">
    <source>
        <dbReference type="ARBA" id="ARBA00023316"/>
    </source>
</evidence>
<protein>
    <submittedName>
        <fullName evidence="14">Cell division protein FtsI/penicillin-binding protein 2</fullName>
    </submittedName>
</protein>
<feature type="domain" description="Penicillin-binding protein transpeptidase" evidence="12">
    <location>
        <begin position="317"/>
        <end position="649"/>
    </location>
</feature>
<evidence type="ECO:0000256" key="8">
    <source>
        <dbReference type="ARBA" id="ARBA00022989"/>
    </source>
</evidence>
<dbReference type="InterPro" id="IPR005311">
    <property type="entry name" value="PBP_dimer"/>
</dbReference>
<reference evidence="14 15" key="1">
    <citation type="submission" date="2021-03" db="EMBL/GenBank/DDBJ databases">
        <title>Genomic Encyclopedia of Type Strains, Phase IV (KMG-IV): sequencing the most valuable type-strain genomes for metagenomic binning, comparative biology and taxonomic classification.</title>
        <authorList>
            <person name="Goeker M."/>
        </authorList>
    </citation>
    <scope>NUCLEOTIDE SEQUENCE [LARGE SCALE GENOMIC DNA]</scope>
    <source>
        <strain evidence="14 15">DSM 23491</strain>
    </source>
</reference>
<dbReference type="SUPFAM" id="SSF56519">
    <property type="entry name" value="Penicillin binding protein dimerisation domain"/>
    <property type="match status" value="1"/>
</dbReference>
<keyword evidence="14" id="KW-0132">Cell division</keyword>
<feature type="domain" description="Penicillin-binding protein dimerisation" evidence="13">
    <location>
        <begin position="67"/>
        <end position="261"/>
    </location>
</feature>
<keyword evidence="10" id="KW-0961">Cell wall biogenesis/degradation</keyword>
<dbReference type="Gene3D" id="3.90.1310.10">
    <property type="entry name" value="Penicillin-binding protein 2a (Domain 2)"/>
    <property type="match status" value="1"/>
</dbReference>
<evidence type="ECO:0000313" key="15">
    <source>
        <dbReference type="Proteomes" id="UP001519273"/>
    </source>
</evidence>
<evidence type="ECO:0000256" key="3">
    <source>
        <dbReference type="ARBA" id="ARBA00007171"/>
    </source>
</evidence>
<evidence type="ECO:0000256" key="1">
    <source>
        <dbReference type="ARBA" id="ARBA00004167"/>
    </source>
</evidence>
<dbReference type="PANTHER" id="PTHR30627">
    <property type="entry name" value="PEPTIDOGLYCAN D,D-TRANSPEPTIDASE"/>
    <property type="match status" value="1"/>
</dbReference>
<dbReference type="SUPFAM" id="SSF56601">
    <property type="entry name" value="beta-lactamase/transpeptidase-like"/>
    <property type="match status" value="1"/>
</dbReference>
<dbReference type="Pfam" id="PF03717">
    <property type="entry name" value="PBP_dimer"/>
    <property type="match status" value="1"/>
</dbReference>
<keyword evidence="6" id="KW-0133">Cell shape</keyword>
<proteinExistence type="inferred from homology"/>
<dbReference type="Gene3D" id="3.40.710.10">
    <property type="entry name" value="DD-peptidase/beta-lactamase superfamily"/>
    <property type="match status" value="1"/>
</dbReference>
<evidence type="ECO:0000259" key="12">
    <source>
        <dbReference type="Pfam" id="PF00905"/>
    </source>
</evidence>
<dbReference type="Pfam" id="PF00905">
    <property type="entry name" value="Transpeptidase"/>
    <property type="match status" value="1"/>
</dbReference>
<dbReference type="InterPro" id="IPR001460">
    <property type="entry name" value="PCN-bd_Tpept"/>
</dbReference>
<dbReference type="RefSeq" id="WP_209851499.1">
    <property type="nucleotide sequence ID" value="NZ_CBCRVE010000009.1"/>
</dbReference>
<gene>
    <name evidence="14" type="ORF">J2Z20_002859</name>
</gene>
<dbReference type="InterPro" id="IPR036138">
    <property type="entry name" value="PBP_dimer_sf"/>
</dbReference>
<comment type="subcellular location">
    <subcellularLocation>
        <location evidence="2">Cell membrane</location>
    </subcellularLocation>
    <subcellularLocation>
        <location evidence="1">Membrane</location>
        <topology evidence="1">Single-pass membrane protein</topology>
    </subcellularLocation>
</comment>
<keyword evidence="4" id="KW-1003">Cell membrane</keyword>
<evidence type="ECO:0000256" key="9">
    <source>
        <dbReference type="ARBA" id="ARBA00023136"/>
    </source>
</evidence>
<evidence type="ECO:0000256" key="7">
    <source>
        <dbReference type="ARBA" id="ARBA00022984"/>
    </source>
</evidence>
<keyword evidence="14" id="KW-0131">Cell cycle</keyword>
<evidence type="ECO:0000256" key="2">
    <source>
        <dbReference type="ARBA" id="ARBA00004236"/>
    </source>
</evidence>
<keyword evidence="7" id="KW-0573">Peptidoglycan synthesis</keyword>
<accession>A0ABS4H6T6</accession>
<evidence type="ECO:0000256" key="11">
    <source>
        <dbReference type="SAM" id="Phobius"/>
    </source>
</evidence>
<comment type="caution">
    <text evidence="14">The sequence shown here is derived from an EMBL/GenBank/DDBJ whole genome shotgun (WGS) entry which is preliminary data.</text>
</comment>
<evidence type="ECO:0000256" key="4">
    <source>
        <dbReference type="ARBA" id="ARBA00022475"/>
    </source>
</evidence>
<name>A0ABS4H6T6_9BACL</name>
<keyword evidence="5 11" id="KW-0812">Transmembrane</keyword>
<dbReference type="PANTHER" id="PTHR30627:SF2">
    <property type="entry name" value="PEPTIDOGLYCAN D,D-TRANSPEPTIDASE MRDA"/>
    <property type="match status" value="1"/>
</dbReference>
<evidence type="ECO:0000313" key="14">
    <source>
        <dbReference type="EMBL" id="MBP1937942.1"/>
    </source>
</evidence>
<evidence type="ECO:0000256" key="6">
    <source>
        <dbReference type="ARBA" id="ARBA00022960"/>
    </source>
</evidence>
<evidence type="ECO:0000259" key="13">
    <source>
        <dbReference type="Pfam" id="PF03717"/>
    </source>
</evidence>
<keyword evidence="8 11" id="KW-1133">Transmembrane helix</keyword>